<comment type="similarity">
    <text evidence="13">Belongs to the peptidase M48 family.</text>
</comment>
<evidence type="ECO:0000259" key="16">
    <source>
        <dbReference type="Pfam" id="PF16491"/>
    </source>
</evidence>
<evidence type="ECO:0000256" key="5">
    <source>
        <dbReference type="ARBA" id="ARBA00022801"/>
    </source>
</evidence>
<keyword evidence="7 12" id="KW-0862">Zinc</keyword>
<evidence type="ECO:0000256" key="13">
    <source>
        <dbReference type="RuleBase" id="RU003983"/>
    </source>
</evidence>
<protein>
    <submittedName>
        <fullName evidence="17">Peptidase M48</fullName>
    </submittedName>
</protein>
<evidence type="ECO:0000259" key="15">
    <source>
        <dbReference type="Pfam" id="PF01435"/>
    </source>
</evidence>
<keyword evidence="9 13" id="KW-0482">Metalloprotease</keyword>
<evidence type="ECO:0000256" key="7">
    <source>
        <dbReference type="ARBA" id="ARBA00022833"/>
    </source>
</evidence>
<reference evidence="18" key="1">
    <citation type="submission" date="2020-07" db="EMBL/GenBank/DDBJ databases">
        <title>Complete genome sequencing of Coprobacter sp. strain 2CBH44.</title>
        <authorList>
            <person name="Sakamoto M."/>
            <person name="Murakami T."/>
            <person name="Mori H."/>
        </authorList>
    </citation>
    <scope>NUCLEOTIDE SEQUENCE [LARGE SCALE GENOMIC DNA]</scope>
    <source>
        <strain evidence="18">2CBH44</strain>
    </source>
</reference>
<evidence type="ECO:0000256" key="8">
    <source>
        <dbReference type="ARBA" id="ARBA00022989"/>
    </source>
</evidence>
<dbReference type="Proteomes" id="UP000594042">
    <property type="component" value="Chromosome"/>
</dbReference>
<evidence type="ECO:0000256" key="1">
    <source>
        <dbReference type="ARBA" id="ARBA00004477"/>
    </source>
</evidence>
<keyword evidence="18" id="KW-1185">Reference proteome</keyword>
<dbReference type="CDD" id="cd07343">
    <property type="entry name" value="M48A_Zmpste24p_like"/>
    <property type="match status" value="1"/>
</dbReference>
<dbReference type="RefSeq" id="WP_246469190.1">
    <property type="nucleotide sequence ID" value="NZ_AP023322.1"/>
</dbReference>
<evidence type="ECO:0000256" key="2">
    <source>
        <dbReference type="ARBA" id="ARBA00022670"/>
    </source>
</evidence>
<feature type="transmembrane region" description="Helical" evidence="14">
    <location>
        <begin position="150"/>
        <end position="169"/>
    </location>
</feature>
<feature type="transmembrane region" description="Helical" evidence="14">
    <location>
        <begin position="125"/>
        <end position="144"/>
    </location>
</feature>
<comment type="cofactor">
    <cofactor evidence="12 13">
        <name>Zn(2+)</name>
        <dbReference type="ChEBI" id="CHEBI:29105"/>
    </cofactor>
    <text evidence="12 13">Binds 1 zinc ion per subunit.</text>
</comment>
<keyword evidence="6" id="KW-0256">Endoplasmic reticulum</keyword>
<evidence type="ECO:0000256" key="11">
    <source>
        <dbReference type="PIRSR" id="PIRSR627057-1"/>
    </source>
</evidence>
<dbReference type="Gene3D" id="3.30.2010.10">
    <property type="entry name" value="Metalloproteases ('zincins'), catalytic domain"/>
    <property type="match status" value="1"/>
</dbReference>
<dbReference type="InterPro" id="IPR032456">
    <property type="entry name" value="Peptidase_M48_N"/>
</dbReference>
<feature type="binding site" evidence="12">
    <location>
        <position position="252"/>
    </location>
    <ligand>
        <name>Zn(2+)</name>
        <dbReference type="ChEBI" id="CHEBI:29105"/>
        <note>catalytic</note>
    </ligand>
</feature>
<feature type="binding site" evidence="12">
    <location>
        <position position="330"/>
    </location>
    <ligand>
        <name>Zn(2+)</name>
        <dbReference type="ChEBI" id="CHEBI:29105"/>
        <note>catalytic</note>
    </ligand>
</feature>
<feature type="transmembrane region" description="Helical" evidence="14">
    <location>
        <begin position="300"/>
        <end position="325"/>
    </location>
</feature>
<dbReference type="KEGG" id="copr:Cop2CBH44_15700"/>
<evidence type="ECO:0000256" key="9">
    <source>
        <dbReference type="ARBA" id="ARBA00023049"/>
    </source>
</evidence>
<feature type="binding site" evidence="12">
    <location>
        <position position="256"/>
    </location>
    <ligand>
        <name>Zn(2+)</name>
        <dbReference type="ChEBI" id="CHEBI:29105"/>
        <note>catalytic</note>
    </ligand>
</feature>
<feature type="active site" evidence="11">
    <location>
        <position position="253"/>
    </location>
</feature>
<dbReference type="Pfam" id="PF16491">
    <property type="entry name" value="Peptidase_M48_N"/>
    <property type="match status" value="1"/>
</dbReference>
<feature type="domain" description="Peptidase M48" evidence="15">
    <location>
        <begin position="184"/>
        <end position="386"/>
    </location>
</feature>
<keyword evidence="5 13" id="KW-0378">Hydrolase</keyword>
<evidence type="ECO:0000256" key="10">
    <source>
        <dbReference type="ARBA" id="ARBA00023136"/>
    </source>
</evidence>
<keyword evidence="2 13" id="KW-0645">Protease</keyword>
<sequence>MLNRRAASPSLPLELVGLYDKEKYAEQQRYFAENNRFGSIVNTATILVILILLFAGLFGWLDEWTREITSDSLLWSTLLFFGILFLANELFSLPFEVYDTFVIEGRFGFNKTTPKTFIADQLKSLFVSLILGGVLLTIIVLLYGWLGHRFWVVACGVVIVFILLLNMFYSQWIVPLFNKQTPLGEGELRTEIESFAKRSGFCLDNIFVIDGSRRSTKANAYFSGLGSRKRVVLYDTLIDELTTEEIVAVLAHEIGHYKHRHTLQMLVVSVLNVFLMFYLFSWTLDNIQFAEALGGSRPSFALSLVSFSLLYTPIGLVTGVLINVLSRKNEYQADSFAGRFGLSEALVSGLKKITVKALSNLTPHPLYVKVYYSHPTLLQRIAKLYKMGKK</sequence>
<keyword evidence="8 14" id="KW-1133">Transmembrane helix</keyword>
<keyword evidence="3 14" id="KW-0812">Transmembrane</keyword>
<evidence type="ECO:0000256" key="12">
    <source>
        <dbReference type="PIRSR" id="PIRSR627057-2"/>
    </source>
</evidence>
<accession>A0A7G1I0F9</accession>
<organism evidence="17 18">
    <name type="scientific">Coprobacter secundus subsp. similis</name>
    <dbReference type="NCBI Taxonomy" id="2751153"/>
    <lineage>
        <taxon>Bacteria</taxon>
        <taxon>Pseudomonadati</taxon>
        <taxon>Bacteroidota</taxon>
        <taxon>Bacteroidia</taxon>
        <taxon>Bacteroidales</taxon>
        <taxon>Barnesiellaceae</taxon>
        <taxon>Coprobacter</taxon>
    </lineage>
</organism>
<dbReference type="Pfam" id="PF01435">
    <property type="entry name" value="Peptidase_M48"/>
    <property type="match status" value="1"/>
</dbReference>
<dbReference type="InterPro" id="IPR027057">
    <property type="entry name" value="CAXX_Prtase_1"/>
</dbReference>
<evidence type="ECO:0000313" key="17">
    <source>
        <dbReference type="EMBL" id="BCI63217.1"/>
    </source>
</evidence>
<dbReference type="FunFam" id="3.30.2010.10:FF:000002">
    <property type="entry name" value="CAAX prenyl protease"/>
    <property type="match status" value="1"/>
</dbReference>
<evidence type="ECO:0000313" key="18">
    <source>
        <dbReference type="Proteomes" id="UP000594042"/>
    </source>
</evidence>
<feature type="domain" description="CAAX prenyl protease 1 N-terminal" evidence="16">
    <location>
        <begin position="9"/>
        <end position="179"/>
    </location>
</feature>
<evidence type="ECO:0000256" key="14">
    <source>
        <dbReference type="SAM" id="Phobius"/>
    </source>
</evidence>
<evidence type="ECO:0000256" key="4">
    <source>
        <dbReference type="ARBA" id="ARBA00022723"/>
    </source>
</evidence>
<proteinExistence type="inferred from homology"/>
<dbReference type="GO" id="GO:0071586">
    <property type="term" value="P:CAAX-box protein processing"/>
    <property type="evidence" value="ECO:0007669"/>
    <property type="project" value="InterPro"/>
</dbReference>
<dbReference type="PANTHER" id="PTHR10120">
    <property type="entry name" value="CAAX PRENYL PROTEASE 1"/>
    <property type="match status" value="1"/>
</dbReference>
<dbReference type="GO" id="GO:0046872">
    <property type="term" value="F:metal ion binding"/>
    <property type="evidence" value="ECO:0007669"/>
    <property type="project" value="UniProtKB-KW"/>
</dbReference>
<feature type="transmembrane region" description="Helical" evidence="14">
    <location>
        <begin position="262"/>
        <end position="280"/>
    </location>
</feature>
<comment type="subcellular location">
    <subcellularLocation>
        <location evidence="1">Endoplasmic reticulum membrane</location>
        <topology evidence="1">Multi-pass membrane protein</topology>
    </subcellularLocation>
</comment>
<dbReference type="EMBL" id="AP023322">
    <property type="protein sequence ID" value="BCI63217.1"/>
    <property type="molecule type" value="Genomic_DNA"/>
</dbReference>
<evidence type="ECO:0000256" key="6">
    <source>
        <dbReference type="ARBA" id="ARBA00022824"/>
    </source>
</evidence>
<keyword evidence="4 12" id="KW-0479">Metal-binding</keyword>
<evidence type="ECO:0000256" key="3">
    <source>
        <dbReference type="ARBA" id="ARBA00022692"/>
    </source>
</evidence>
<dbReference type="InterPro" id="IPR001915">
    <property type="entry name" value="Peptidase_M48"/>
</dbReference>
<feature type="transmembrane region" description="Helical" evidence="14">
    <location>
        <begin position="37"/>
        <end position="61"/>
    </location>
</feature>
<name>A0A7G1I0F9_9BACT</name>
<gene>
    <name evidence="17" type="ORF">Cop2CBH44_15700</name>
</gene>
<feature type="active site" description="Proton donor" evidence="11">
    <location>
        <position position="334"/>
    </location>
</feature>
<dbReference type="AlphaFoldDB" id="A0A7G1I0F9"/>
<feature type="transmembrane region" description="Helical" evidence="14">
    <location>
        <begin position="73"/>
        <end position="91"/>
    </location>
</feature>
<keyword evidence="10 14" id="KW-0472">Membrane</keyword>
<dbReference type="GO" id="GO:0004222">
    <property type="term" value="F:metalloendopeptidase activity"/>
    <property type="evidence" value="ECO:0007669"/>
    <property type="project" value="InterPro"/>
</dbReference>